<dbReference type="Proteomes" id="UP000327044">
    <property type="component" value="Unassembled WGS sequence"/>
</dbReference>
<protein>
    <recommendedName>
        <fullName evidence="3">ZAD domain-containing protein</fullName>
    </recommendedName>
</protein>
<dbReference type="InParanoid" id="A0A5N4AUK6"/>
<evidence type="ECO:0000313" key="2">
    <source>
        <dbReference type="Proteomes" id="UP000327044"/>
    </source>
</evidence>
<reference evidence="1 2" key="1">
    <citation type="journal article" date="2018" name="Elife">
        <title>Firefly genomes illuminate parallel origins of bioluminescence in beetles.</title>
        <authorList>
            <person name="Fallon T.R."/>
            <person name="Lower S.E."/>
            <person name="Chang C.H."/>
            <person name="Bessho-Uehara M."/>
            <person name="Martin G.J."/>
            <person name="Bewick A.J."/>
            <person name="Behringer M."/>
            <person name="Debat H.J."/>
            <person name="Wong I."/>
            <person name="Day J.C."/>
            <person name="Suvorov A."/>
            <person name="Silva C.J."/>
            <person name="Stanger-Hall K.F."/>
            <person name="Hall D.W."/>
            <person name="Schmitz R.J."/>
            <person name="Nelson D.R."/>
            <person name="Lewis S.M."/>
            <person name="Shigenobu S."/>
            <person name="Bybee S.M."/>
            <person name="Larracuente A.M."/>
            <person name="Oba Y."/>
            <person name="Weng J.K."/>
        </authorList>
    </citation>
    <scope>NUCLEOTIDE SEQUENCE [LARGE SCALE GENOMIC DNA]</scope>
    <source>
        <strain evidence="1">1611_PpyrPB1</strain>
        <tissue evidence="1">Whole body</tissue>
    </source>
</reference>
<keyword evidence="2" id="KW-1185">Reference proteome</keyword>
<evidence type="ECO:0000313" key="1">
    <source>
        <dbReference type="EMBL" id="KAB0800943.1"/>
    </source>
</evidence>
<gene>
    <name evidence="1" type="ORF">PPYR_05297</name>
</gene>
<organism evidence="1 2">
    <name type="scientific">Photinus pyralis</name>
    <name type="common">Common eastern firefly</name>
    <name type="synonym">Lampyris pyralis</name>
    <dbReference type="NCBI Taxonomy" id="7054"/>
    <lineage>
        <taxon>Eukaryota</taxon>
        <taxon>Metazoa</taxon>
        <taxon>Ecdysozoa</taxon>
        <taxon>Arthropoda</taxon>
        <taxon>Hexapoda</taxon>
        <taxon>Insecta</taxon>
        <taxon>Pterygota</taxon>
        <taxon>Neoptera</taxon>
        <taxon>Endopterygota</taxon>
        <taxon>Coleoptera</taxon>
        <taxon>Polyphaga</taxon>
        <taxon>Elateriformia</taxon>
        <taxon>Elateroidea</taxon>
        <taxon>Lampyridae</taxon>
        <taxon>Lampyrinae</taxon>
        <taxon>Photinus</taxon>
    </lineage>
</organism>
<name>A0A5N4AUK6_PHOPY</name>
<dbReference type="AlphaFoldDB" id="A0A5N4AUK6"/>
<dbReference type="EMBL" id="VVIM01000003">
    <property type="protein sequence ID" value="KAB0800943.1"/>
    <property type="molecule type" value="Genomic_DNA"/>
</dbReference>
<sequence>MADPLFENDFRPTCFICGLVSRRMSVRRSYEEEYMEMFICMLQPYDNEDSYYLCERCDLWLSNTAFLIRLARSPRRFIYRHCSPCCFICGVESQTHFFTMCLRRIDNIVLYRFLVQYGSCSPSINIICDRCEIIFVDLVRLHTISENYRVNFVHSCIKLSHYSRNIVGGGKYIKLSL</sequence>
<accession>A0A5N4AUK6</accession>
<proteinExistence type="predicted"/>
<comment type="caution">
    <text evidence="1">The sequence shown here is derived from an EMBL/GenBank/DDBJ whole genome shotgun (WGS) entry which is preliminary data.</text>
</comment>
<evidence type="ECO:0008006" key="3">
    <source>
        <dbReference type="Google" id="ProtNLM"/>
    </source>
</evidence>